<dbReference type="InterPro" id="IPR036220">
    <property type="entry name" value="UDP-Glc/GDP-Man_DH_C_sf"/>
</dbReference>
<dbReference type="GO" id="GO:0051287">
    <property type="term" value="F:NAD binding"/>
    <property type="evidence" value="ECO:0007669"/>
    <property type="project" value="InterPro"/>
</dbReference>
<dbReference type="InterPro" id="IPR036291">
    <property type="entry name" value="NAD(P)-bd_dom_sf"/>
</dbReference>
<dbReference type="GO" id="GO:0000271">
    <property type="term" value="P:polysaccharide biosynthetic process"/>
    <property type="evidence" value="ECO:0007669"/>
    <property type="project" value="InterPro"/>
</dbReference>
<dbReference type="EMBL" id="JACGWZ010000002">
    <property type="protein sequence ID" value="MBA8824379.1"/>
    <property type="molecule type" value="Genomic_DNA"/>
</dbReference>
<dbReference type="SMART" id="SM00984">
    <property type="entry name" value="UDPG_MGDP_dh_C"/>
    <property type="match status" value="1"/>
</dbReference>
<feature type="region of interest" description="Disordered" evidence="4">
    <location>
        <begin position="186"/>
        <end position="208"/>
    </location>
</feature>
<feature type="compositionally biased region" description="Basic and acidic residues" evidence="4">
    <location>
        <begin position="188"/>
        <end position="203"/>
    </location>
</feature>
<evidence type="ECO:0000256" key="1">
    <source>
        <dbReference type="ARBA" id="ARBA00023002"/>
    </source>
</evidence>
<evidence type="ECO:0000313" key="6">
    <source>
        <dbReference type="EMBL" id="MBA8824379.1"/>
    </source>
</evidence>
<keyword evidence="1" id="KW-0560">Oxidoreductase</keyword>
<dbReference type="PANTHER" id="PTHR43491">
    <property type="entry name" value="UDP-N-ACETYL-D-MANNOSAMINE DEHYDROGENASE"/>
    <property type="match status" value="1"/>
</dbReference>
<keyword evidence="7" id="KW-1185">Reference proteome</keyword>
<dbReference type="AlphaFoldDB" id="A0A839DUF3"/>
<dbReference type="SUPFAM" id="SSF48179">
    <property type="entry name" value="6-phosphogluconate dehydrogenase C-terminal domain-like"/>
    <property type="match status" value="1"/>
</dbReference>
<protein>
    <submittedName>
        <fullName evidence="6">Nucleotide sugar dehydrogenase</fullName>
    </submittedName>
</protein>
<evidence type="ECO:0000256" key="4">
    <source>
        <dbReference type="SAM" id="MobiDB-lite"/>
    </source>
</evidence>
<evidence type="ECO:0000256" key="2">
    <source>
        <dbReference type="ARBA" id="ARBA00023027"/>
    </source>
</evidence>
<dbReference type="SUPFAM" id="SSF52413">
    <property type="entry name" value="UDP-glucose/GDP-mannose dehydrogenase C-terminal domain"/>
    <property type="match status" value="1"/>
</dbReference>
<dbReference type="Proteomes" id="UP000569329">
    <property type="component" value="Unassembled WGS sequence"/>
</dbReference>
<dbReference type="RefSeq" id="WP_182543674.1">
    <property type="nucleotide sequence ID" value="NZ_JACGWZ010000002.1"/>
</dbReference>
<keyword evidence="2" id="KW-0520">NAD</keyword>
<dbReference type="InterPro" id="IPR008927">
    <property type="entry name" value="6-PGluconate_DH-like_C_sf"/>
</dbReference>
<dbReference type="InterPro" id="IPR001732">
    <property type="entry name" value="UDP-Glc/GDP-Man_DH_N"/>
</dbReference>
<comment type="similarity">
    <text evidence="3">Belongs to the UDP-glucose/GDP-mannose dehydrogenase family.</text>
</comment>
<dbReference type="InterPro" id="IPR017476">
    <property type="entry name" value="UDP-Glc/GDP-Man"/>
</dbReference>
<accession>A0A839DUF3</accession>
<feature type="domain" description="UDP-glucose/GDP-mannose dehydrogenase C-terminal" evidence="5">
    <location>
        <begin position="353"/>
        <end position="446"/>
    </location>
</feature>
<evidence type="ECO:0000313" key="7">
    <source>
        <dbReference type="Proteomes" id="UP000569329"/>
    </source>
</evidence>
<name>A0A839DUF3_9PSEU</name>
<evidence type="ECO:0000256" key="3">
    <source>
        <dbReference type="PIRNR" id="PIRNR000124"/>
    </source>
</evidence>
<dbReference type="Pfam" id="PF03721">
    <property type="entry name" value="UDPG_MGDP_dh_N"/>
    <property type="match status" value="1"/>
</dbReference>
<dbReference type="PIRSF" id="PIRSF500136">
    <property type="entry name" value="UDP_ManNAc_DH"/>
    <property type="match status" value="1"/>
</dbReference>
<dbReference type="SUPFAM" id="SSF51735">
    <property type="entry name" value="NAD(P)-binding Rossmann-fold domains"/>
    <property type="match status" value="1"/>
</dbReference>
<dbReference type="InterPro" id="IPR014027">
    <property type="entry name" value="UDP-Glc/GDP-Man_DH_C"/>
</dbReference>
<organism evidence="6 7">
    <name type="scientific">Halosaccharopolyspora lacisalsi</name>
    <dbReference type="NCBI Taxonomy" id="1000566"/>
    <lineage>
        <taxon>Bacteria</taxon>
        <taxon>Bacillati</taxon>
        <taxon>Actinomycetota</taxon>
        <taxon>Actinomycetes</taxon>
        <taxon>Pseudonocardiales</taxon>
        <taxon>Pseudonocardiaceae</taxon>
        <taxon>Halosaccharopolyspora</taxon>
    </lineage>
</organism>
<evidence type="ECO:0000259" key="5">
    <source>
        <dbReference type="SMART" id="SM00984"/>
    </source>
</evidence>
<proteinExistence type="inferred from homology"/>
<reference evidence="6 7" key="1">
    <citation type="submission" date="2020-07" db="EMBL/GenBank/DDBJ databases">
        <title>Sequencing the genomes of 1000 actinobacteria strains.</title>
        <authorList>
            <person name="Klenk H.-P."/>
        </authorList>
    </citation>
    <scope>NUCLEOTIDE SEQUENCE [LARGE SCALE GENOMIC DNA]</scope>
    <source>
        <strain evidence="6 7">DSM 45975</strain>
    </source>
</reference>
<comment type="caution">
    <text evidence="6">The sequence shown here is derived from an EMBL/GenBank/DDBJ whole genome shotgun (WGS) entry which is preliminary data.</text>
</comment>
<dbReference type="PIRSF" id="PIRSF000124">
    <property type="entry name" value="UDPglc_GDPman_dh"/>
    <property type="match status" value="1"/>
</dbReference>
<dbReference type="GO" id="GO:0016628">
    <property type="term" value="F:oxidoreductase activity, acting on the CH-CH group of donors, NAD or NADP as acceptor"/>
    <property type="evidence" value="ECO:0007669"/>
    <property type="project" value="InterPro"/>
</dbReference>
<gene>
    <name evidence="6" type="ORF">FHX42_001726</name>
</gene>
<sequence length="453" mass="48998">MAQHPLALAINGRESQLRDRLVEFSEPAGGNGHAAPPESVAIVGLGYVGLPTACALGGNWSSIVGIDSSPRRLEAIRRGEVDLPEADREWMATALASGELRLCDDGSALSEMDVVILCVPTPVDEDHQPDLRALREACRTVVAAAGSGQTIILASTTFVGTTRQLLVEPLRQRGLVAGTDIHVAFSPERIDPGNPDHRHRDTPRVVGGATHRCSSRAARVIGGMTDSVYLVSSPEAAELTKLYENIFRAVTLSLANEFADVCGEFELDPIEVTVAAGTKPYGFLGGFPGPGVGGHCIPCDPHYLLWQLDPRNRPTPLIEQAMRSIDQRPQRVVDRVAEMLTESGTDPRRARVLLVGVSYKAGVSDLRESPALPIIAGLRQLGVDVAYHDPLVPHVRLRDGRELSSRSDFSAADWDLAVVHTVHPGVDYEWVRACPRVLDTTYQFDAAPHRQIV</sequence>
<dbReference type="Pfam" id="PF03720">
    <property type="entry name" value="UDPG_MGDP_dh_C"/>
    <property type="match status" value="1"/>
</dbReference>
<dbReference type="InterPro" id="IPR014026">
    <property type="entry name" value="UDP-Glc/GDP-Man_DH_dimer"/>
</dbReference>
<dbReference type="NCBIfam" id="TIGR03026">
    <property type="entry name" value="NDP-sugDHase"/>
    <property type="match status" value="1"/>
</dbReference>
<dbReference type="PANTHER" id="PTHR43491:SF1">
    <property type="entry name" value="UDP-N-ACETYL-D-MANNOSAMINE DEHYDROGENASE"/>
    <property type="match status" value="1"/>
</dbReference>
<dbReference type="Gene3D" id="3.40.50.720">
    <property type="entry name" value="NAD(P)-binding Rossmann-like Domain"/>
    <property type="match status" value="2"/>
</dbReference>
<dbReference type="GO" id="GO:0016616">
    <property type="term" value="F:oxidoreductase activity, acting on the CH-OH group of donors, NAD or NADP as acceptor"/>
    <property type="evidence" value="ECO:0007669"/>
    <property type="project" value="InterPro"/>
</dbReference>
<dbReference type="Pfam" id="PF00984">
    <property type="entry name" value="UDPG_MGDP_dh"/>
    <property type="match status" value="1"/>
</dbReference>
<dbReference type="InterPro" id="IPR028359">
    <property type="entry name" value="UDP_ManNAc/GlcNAc_DH"/>
</dbReference>